<dbReference type="Proteomes" id="UP001589774">
    <property type="component" value="Unassembled WGS sequence"/>
</dbReference>
<evidence type="ECO:0000256" key="1">
    <source>
        <dbReference type="SAM" id="SignalP"/>
    </source>
</evidence>
<feature type="chain" id="PRO_5047499062" evidence="1">
    <location>
        <begin position="20"/>
        <end position="145"/>
    </location>
</feature>
<organism evidence="3 4">
    <name type="scientific">Olivibacter oleidegradans</name>
    <dbReference type="NCBI Taxonomy" id="760123"/>
    <lineage>
        <taxon>Bacteria</taxon>
        <taxon>Pseudomonadati</taxon>
        <taxon>Bacteroidota</taxon>
        <taxon>Sphingobacteriia</taxon>
        <taxon>Sphingobacteriales</taxon>
        <taxon>Sphingobacteriaceae</taxon>
        <taxon>Olivibacter</taxon>
    </lineage>
</organism>
<name>A0ABV6HLN8_9SPHI</name>
<dbReference type="RefSeq" id="WP_013667351.1">
    <property type="nucleotide sequence ID" value="NZ_JBHLWO010000002.1"/>
</dbReference>
<feature type="domain" description="DUF4440" evidence="2">
    <location>
        <begin position="30"/>
        <end position="135"/>
    </location>
</feature>
<reference evidence="3 4" key="1">
    <citation type="submission" date="2024-09" db="EMBL/GenBank/DDBJ databases">
        <authorList>
            <person name="Sun Q."/>
            <person name="Mori K."/>
        </authorList>
    </citation>
    <scope>NUCLEOTIDE SEQUENCE [LARGE SCALE GENOMIC DNA]</scope>
    <source>
        <strain evidence="3 4">CCM 7765</strain>
    </source>
</reference>
<evidence type="ECO:0000313" key="3">
    <source>
        <dbReference type="EMBL" id="MFC0319787.1"/>
    </source>
</evidence>
<accession>A0ABV6HLN8</accession>
<dbReference type="EMBL" id="JBHLWO010000002">
    <property type="protein sequence ID" value="MFC0319787.1"/>
    <property type="molecule type" value="Genomic_DNA"/>
</dbReference>
<evidence type="ECO:0000313" key="4">
    <source>
        <dbReference type="Proteomes" id="UP001589774"/>
    </source>
</evidence>
<proteinExistence type="predicted"/>
<evidence type="ECO:0000259" key="2">
    <source>
        <dbReference type="Pfam" id="PF14534"/>
    </source>
</evidence>
<protein>
    <submittedName>
        <fullName evidence="3">Nuclear transport factor 2 family protein</fullName>
    </submittedName>
</protein>
<keyword evidence="1" id="KW-0732">Signal</keyword>
<dbReference type="SUPFAM" id="SSF54427">
    <property type="entry name" value="NTF2-like"/>
    <property type="match status" value="1"/>
</dbReference>
<dbReference type="InterPro" id="IPR027843">
    <property type="entry name" value="DUF4440"/>
</dbReference>
<comment type="caution">
    <text evidence="3">The sequence shown here is derived from an EMBL/GenBank/DDBJ whole genome shotgun (WGS) entry which is preliminary data.</text>
</comment>
<keyword evidence="4" id="KW-1185">Reference proteome</keyword>
<dbReference type="InterPro" id="IPR032710">
    <property type="entry name" value="NTF2-like_dom_sf"/>
</dbReference>
<dbReference type="Gene3D" id="3.10.450.50">
    <property type="match status" value="1"/>
</dbReference>
<feature type="signal peptide" evidence="1">
    <location>
        <begin position="1"/>
        <end position="19"/>
    </location>
</feature>
<sequence length="145" mass="15840">MLRPKILLFLTMIVSGTLAYGQTAEEKQLLKAVEDLRLAMISGNRQALDAIAADKLNYWHSSGKHEDKAAFIESLTSGKSDFLSINLSEQTINISGDVATVHHILSGETNDGGKPGTVRIGVLLVFQKQSGNWKLFARQAFKLPS</sequence>
<dbReference type="Pfam" id="PF14534">
    <property type="entry name" value="DUF4440"/>
    <property type="match status" value="1"/>
</dbReference>
<gene>
    <name evidence="3" type="ORF">ACFFI0_15805</name>
</gene>